<proteinExistence type="predicted"/>
<accession>A0AC35F469</accession>
<evidence type="ECO:0000313" key="1">
    <source>
        <dbReference type="Proteomes" id="UP000887580"/>
    </source>
</evidence>
<evidence type="ECO:0000313" key="2">
    <source>
        <dbReference type="WBParaSite" id="PS1159_v2.g13701.t1"/>
    </source>
</evidence>
<reference evidence="2" key="1">
    <citation type="submission" date="2022-11" db="UniProtKB">
        <authorList>
            <consortium name="WormBaseParasite"/>
        </authorList>
    </citation>
    <scope>IDENTIFICATION</scope>
</reference>
<dbReference type="Proteomes" id="UP000887580">
    <property type="component" value="Unplaced"/>
</dbReference>
<organism evidence="1 2">
    <name type="scientific">Panagrolaimus sp. PS1159</name>
    <dbReference type="NCBI Taxonomy" id="55785"/>
    <lineage>
        <taxon>Eukaryota</taxon>
        <taxon>Metazoa</taxon>
        <taxon>Ecdysozoa</taxon>
        <taxon>Nematoda</taxon>
        <taxon>Chromadorea</taxon>
        <taxon>Rhabditida</taxon>
        <taxon>Tylenchina</taxon>
        <taxon>Panagrolaimomorpha</taxon>
        <taxon>Panagrolaimoidea</taxon>
        <taxon>Panagrolaimidae</taxon>
        <taxon>Panagrolaimus</taxon>
    </lineage>
</organism>
<protein>
    <submittedName>
        <fullName evidence="2">Uncharacterized protein</fullName>
    </submittedName>
</protein>
<sequence length="215" mass="25156">METKNDFLFSKNNSQSFVKDNYHFDNDNHYSNVNLNQNYKILIPVQTLSKKYEDSNYGAIDDYVGNEKLQSMNKFSKTSNFSIFNNEFEKIKKQWKKNGSNTSINSTLSFHISAYENTFESVVSNFIGDKSVKSLRKDKQIFADVSTFLIQNPFEYPRQQQNDEMLEPEVSHFKASQHLINPNEASNKIDKQGNDYKMFWVIKIRLLNLIVSKIL</sequence>
<dbReference type="WBParaSite" id="PS1159_v2.g13701.t1">
    <property type="protein sequence ID" value="PS1159_v2.g13701.t1"/>
    <property type="gene ID" value="PS1159_v2.g13701"/>
</dbReference>
<name>A0AC35F469_9BILA</name>